<feature type="transmembrane region" description="Helical" evidence="6">
    <location>
        <begin position="12"/>
        <end position="36"/>
    </location>
</feature>
<evidence type="ECO:0000313" key="7">
    <source>
        <dbReference type="EMBL" id="UYQ93110.1"/>
    </source>
</evidence>
<keyword evidence="8" id="KW-1185">Reference proteome</keyword>
<feature type="transmembrane region" description="Helical" evidence="6">
    <location>
        <begin position="232"/>
        <end position="250"/>
    </location>
</feature>
<feature type="transmembrane region" description="Helical" evidence="6">
    <location>
        <begin position="385"/>
        <end position="404"/>
    </location>
</feature>
<feature type="transmembrane region" description="Helical" evidence="6">
    <location>
        <begin position="410"/>
        <end position="432"/>
    </location>
</feature>
<evidence type="ECO:0000256" key="3">
    <source>
        <dbReference type="ARBA" id="ARBA00022692"/>
    </source>
</evidence>
<feature type="transmembrane region" description="Helical" evidence="6">
    <location>
        <begin position="270"/>
        <end position="293"/>
    </location>
</feature>
<feature type="transmembrane region" description="Helical" evidence="6">
    <location>
        <begin position="468"/>
        <end position="488"/>
    </location>
</feature>
<keyword evidence="5 6" id="KW-0472">Membrane</keyword>
<proteinExistence type="predicted"/>
<dbReference type="PANTHER" id="PTHR30250">
    <property type="entry name" value="PST FAMILY PREDICTED COLANIC ACID TRANSPORTER"/>
    <property type="match status" value="1"/>
</dbReference>
<feature type="transmembrane region" description="Helical" evidence="6">
    <location>
        <begin position="115"/>
        <end position="137"/>
    </location>
</feature>
<comment type="subcellular location">
    <subcellularLocation>
        <location evidence="1">Cell membrane</location>
        <topology evidence="1">Multi-pass membrane protein</topology>
    </subcellularLocation>
</comment>
<feature type="transmembrane region" description="Helical" evidence="6">
    <location>
        <begin position="444"/>
        <end position="462"/>
    </location>
</feature>
<feature type="transmembrane region" description="Helical" evidence="6">
    <location>
        <begin position="80"/>
        <end position="103"/>
    </location>
</feature>
<evidence type="ECO:0000313" key="8">
    <source>
        <dbReference type="Proteomes" id="UP001162741"/>
    </source>
</evidence>
<feature type="transmembrane region" description="Helical" evidence="6">
    <location>
        <begin position="314"/>
        <end position="338"/>
    </location>
</feature>
<name>A0ABY6J0F7_9BACT</name>
<dbReference type="EMBL" id="CP107006">
    <property type="protein sequence ID" value="UYQ93110.1"/>
    <property type="molecule type" value="Genomic_DNA"/>
</dbReference>
<dbReference type="InterPro" id="IPR002797">
    <property type="entry name" value="Polysacc_synth"/>
</dbReference>
<evidence type="ECO:0000256" key="6">
    <source>
        <dbReference type="SAM" id="Phobius"/>
    </source>
</evidence>
<dbReference type="Pfam" id="PF01943">
    <property type="entry name" value="Polysacc_synt"/>
    <property type="match status" value="1"/>
</dbReference>
<sequence>MSSIKKLAGQTLIYGVPTILGRFLNVLIAFGLTYLFNSSSDFGDYALVYAYATFLNVIFTYGTETSYFRFAQMDEYKNDLYSTTLSSLIGTSVLFSAAMILAADWIANFMGLGAHPEYVICFAFIIGLDAIATIPFAKLRKEGKPMKYALIKFTNIVITVVCTLYFVGLCPWLQQHHPDSVFLTIYNPNISQVGYAFLSNLIASVATLLMLFKELAQFRPKFNSALWKQMMVYSLPLVVVGLAGMVNETLDRALLGKLLPYDEEMNKSMVGVYSASYRIAALINIFIQIFRMGAEPFFFNEANKGDAPKVYAKVMYFFTIICLAVFLFVVLFADTIWINFLVDSRGHPEYLAGLPVIPLLAFGYVCLGIYYNLTIWYKLTNKTLLGSYVTVIGAVITVVLNVWLIPKIGFVGSASATLACYLVMTVITYFMGQRYYYVPYNVKAIGSYILLAVGIYVAYYFGTAALESVMLKLACGAAGLMIYVALVWKREKVGLMNLARRKG</sequence>
<reference evidence="7" key="1">
    <citation type="submission" date="2022-10" db="EMBL/GenBank/DDBJ databases">
        <title>Chitinophaga sp. nov., isolated from soil.</title>
        <authorList>
            <person name="Jeon C.O."/>
        </authorList>
    </citation>
    <scope>NUCLEOTIDE SEQUENCE</scope>
    <source>
        <strain evidence="7">R8</strain>
    </source>
</reference>
<evidence type="ECO:0000256" key="5">
    <source>
        <dbReference type="ARBA" id="ARBA00023136"/>
    </source>
</evidence>
<evidence type="ECO:0000256" key="1">
    <source>
        <dbReference type="ARBA" id="ARBA00004651"/>
    </source>
</evidence>
<evidence type="ECO:0000256" key="2">
    <source>
        <dbReference type="ARBA" id="ARBA00022475"/>
    </source>
</evidence>
<feature type="transmembrane region" description="Helical" evidence="6">
    <location>
        <begin position="350"/>
        <end position="373"/>
    </location>
</feature>
<feature type="transmembrane region" description="Helical" evidence="6">
    <location>
        <begin position="149"/>
        <end position="174"/>
    </location>
</feature>
<evidence type="ECO:0000256" key="4">
    <source>
        <dbReference type="ARBA" id="ARBA00022989"/>
    </source>
</evidence>
<feature type="transmembrane region" description="Helical" evidence="6">
    <location>
        <begin position="48"/>
        <end position="68"/>
    </location>
</feature>
<gene>
    <name evidence="7" type="ORF">MKQ68_23800</name>
</gene>
<dbReference type="Proteomes" id="UP001162741">
    <property type="component" value="Chromosome"/>
</dbReference>
<dbReference type="InterPro" id="IPR050833">
    <property type="entry name" value="Poly_Biosynth_Transport"/>
</dbReference>
<organism evidence="7 8">
    <name type="scientific">Chitinophaga horti</name>
    <dbReference type="NCBI Taxonomy" id="2920382"/>
    <lineage>
        <taxon>Bacteria</taxon>
        <taxon>Pseudomonadati</taxon>
        <taxon>Bacteroidota</taxon>
        <taxon>Chitinophagia</taxon>
        <taxon>Chitinophagales</taxon>
        <taxon>Chitinophagaceae</taxon>
        <taxon>Chitinophaga</taxon>
    </lineage>
</organism>
<accession>A0ABY6J0F7</accession>
<keyword evidence="4 6" id="KW-1133">Transmembrane helix</keyword>
<dbReference type="PANTHER" id="PTHR30250:SF11">
    <property type="entry name" value="O-ANTIGEN TRANSPORTER-RELATED"/>
    <property type="match status" value="1"/>
</dbReference>
<protein>
    <submittedName>
        <fullName evidence="7">Oligosaccharide flippase family protein</fullName>
    </submittedName>
</protein>
<dbReference type="RefSeq" id="WP_264281241.1">
    <property type="nucleotide sequence ID" value="NZ_CP107006.1"/>
</dbReference>
<keyword evidence="3 6" id="KW-0812">Transmembrane</keyword>
<feature type="transmembrane region" description="Helical" evidence="6">
    <location>
        <begin position="194"/>
        <end position="212"/>
    </location>
</feature>
<keyword evidence="2" id="KW-1003">Cell membrane</keyword>